<comment type="caution">
    <text evidence="2">The sequence shown here is derived from an EMBL/GenBank/DDBJ whole genome shotgun (WGS) entry which is preliminary data.</text>
</comment>
<dbReference type="InParanoid" id="A0A2P5HXV8"/>
<evidence type="ECO:0000313" key="3">
    <source>
        <dbReference type="Proteomes" id="UP000094444"/>
    </source>
</evidence>
<dbReference type="Proteomes" id="UP000094444">
    <property type="component" value="Unassembled WGS sequence"/>
</dbReference>
<protein>
    <submittedName>
        <fullName evidence="2">Uncharacterized protein</fullName>
    </submittedName>
</protein>
<dbReference type="EMBL" id="MAVT02000532">
    <property type="protein sequence ID" value="POS75088.1"/>
    <property type="molecule type" value="Genomic_DNA"/>
</dbReference>
<sequence>MCVIIVDIALCDSIHHIADIPDGCLKVYTYTYSEATCEEAESVLGLCGNVEMQKREEQEGNRIEKRICEACVAWAALMRGQDGRRTRRSLRRDSTQSDSGSEYSVAVMTPSDSEELPDFEADVRNTAT</sequence>
<feature type="region of interest" description="Disordered" evidence="1">
    <location>
        <begin position="81"/>
        <end position="128"/>
    </location>
</feature>
<evidence type="ECO:0000256" key="1">
    <source>
        <dbReference type="SAM" id="MobiDB-lite"/>
    </source>
</evidence>
<gene>
    <name evidence="2" type="ORF">DHEL01_v206515</name>
</gene>
<accession>A0A2P5HXV8</accession>
<dbReference type="OrthoDB" id="5217991at2759"/>
<dbReference type="AlphaFoldDB" id="A0A2P5HXV8"/>
<proteinExistence type="predicted"/>
<name>A0A2P5HXV8_DIAHE</name>
<reference evidence="2" key="1">
    <citation type="submission" date="2017-09" db="EMBL/GenBank/DDBJ databases">
        <title>Polyketide synthases of a Diaporthe helianthi virulent isolate.</title>
        <authorList>
            <person name="Baroncelli R."/>
        </authorList>
    </citation>
    <scope>NUCLEOTIDE SEQUENCE [LARGE SCALE GENOMIC DNA]</scope>
    <source>
        <strain evidence="2">7/96</strain>
    </source>
</reference>
<keyword evidence="3" id="KW-1185">Reference proteome</keyword>
<evidence type="ECO:0000313" key="2">
    <source>
        <dbReference type="EMBL" id="POS75088.1"/>
    </source>
</evidence>
<organism evidence="2 3">
    <name type="scientific">Diaporthe helianthi</name>
    <dbReference type="NCBI Taxonomy" id="158607"/>
    <lineage>
        <taxon>Eukaryota</taxon>
        <taxon>Fungi</taxon>
        <taxon>Dikarya</taxon>
        <taxon>Ascomycota</taxon>
        <taxon>Pezizomycotina</taxon>
        <taxon>Sordariomycetes</taxon>
        <taxon>Sordariomycetidae</taxon>
        <taxon>Diaporthales</taxon>
        <taxon>Diaporthaceae</taxon>
        <taxon>Diaporthe</taxon>
    </lineage>
</organism>